<dbReference type="AlphaFoldDB" id="A0A4Y7IA82"/>
<evidence type="ECO:0000313" key="1">
    <source>
        <dbReference type="EMBL" id="RZC44632.1"/>
    </source>
</evidence>
<evidence type="ECO:0000313" key="2">
    <source>
        <dbReference type="Proteomes" id="UP000316621"/>
    </source>
</evidence>
<keyword evidence="2" id="KW-1185">Reference proteome</keyword>
<sequence>MESSVELLLWLFGLMEDGSNGLFEMTGKRFEPRDGEGADGYDLLDSDNVGLSLLIEKPVEKIWSGQNSSLPLRDGSDDEIELLRMMAMND</sequence>
<name>A0A4Y7IA82_PAPSO</name>
<proteinExistence type="predicted"/>
<reference evidence="1 2" key="1">
    <citation type="journal article" date="2018" name="Science">
        <title>The opium poppy genome and morphinan production.</title>
        <authorList>
            <person name="Guo L."/>
            <person name="Winzer T."/>
            <person name="Yang X."/>
            <person name="Li Y."/>
            <person name="Ning Z."/>
            <person name="He Z."/>
            <person name="Teodor R."/>
            <person name="Lu Y."/>
            <person name="Bowser T.A."/>
            <person name="Graham I.A."/>
            <person name="Ye K."/>
        </authorList>
    </citation>
    <scope>NUCLEOTIDE SEQUENCE [LARGE SCALE GENOMIC DNA]</scope>
    <source>
        <strain evidence="2">cv. HN1</strain>
        <tissue evidence="1">Leaves</tissue>
    </source>
</reference>
<dbReference type="EMBL" id="CM010715">
    <property type="protein sequence ID" value="RZC44632.1"/>
    <property type="molecule type" value="Genomic_DNA"/>
</dbReference>
<dbReference type="Gramene" id="RZC44632">
    <property type="protein sequence ID" value="RZC44632"/>
    <property type="gene ID" value="C5167_037581"/>
</dbReference>
<protein>
    <submittedName>
        <fullName evidence="1">Uncharacterized protein</fullName>
    </submittedName>
</protein>
<accession>A0A4Y7IA82</accession>
<dbReference type="Proteomes" id="UP000316621">
    <property type="component" value="Chromosome 1"/>
</dbReference>
<gene>
    <name evidence="1" type="ORF">C5167_037581</name>
</gene>
<organism evidence="1 2">
    <name type="scientific">Papaver somniferum</name>
    <name type="common">Opium poppy</name>
    <dbReference type="NCBI Taxonomy" id="3469"/>
    <lineage>
        <taxon>Eukaryota</taxon>
        <taxon>Viridiplantae</taxon>
        <taxon>Streptophyta</taxon>
        <taxon>Embryophyta</taxon>
        <taxon>Tracheophyta</taxon>
        <taxon>Spermatophyta</taxon>
        <taxon>Magnoliopsida</taxon>
        <taxon>Ranunculales</taxon>
        <taxon>Papaveraceae</taxon>
        <taxon>Papaveroideae</taxon>
        <taxon>Papaver</taxon>
    </lineage>
</organism>